<feature type="transmembrane region" description="Helical" evidence="8">
    <location>
        <begin position="103"/>
        <end position="124"/>
    </location>
</feature>
<organism evidence="10 11">
    <name type="scientific">Nonomuraea pusilla</name>
    <dbReference type="NCBI Taxonomy" id="46177"/>
    <lineage>
        <taxon>Bacteria</taxon>
        <taxon>Bacillati</taxon>
        <taxon>Actinomycetota</taxon>
        <taxon>Actinomycetes</taxon>
        <taxon>Streptosporangiales</taxon>
        <taxon>Streptosporangiaceae</taxon>
        <taxon>Nonomuraea</taxon>
    </lineage>
</organism>
<dbReference type="InterPro" id="IPR035906">
    <property type="entry name" value="MetI-like_sf"/>
</dbReference>
<dbReference type="PANTHER" id="PTHR43357:SF4">
    <property type="entry name" value="INNER MEMBRANE ABC TRANSPORTER PERMEASE PROTEIN YDCV"/>
    <property type="match status" value="1"/>
</dbReference>
<feature type="transmembrane region" description="Helical" evidence="8">
    <location>
        <begin position="12"/>
        <end position="34"/>
    </location>
</feature>
<dbReference type="GO" id="GO:0055085">
    <property type="term" value="P:transmembrane transport"/>
    <property type="evidence" value="ECO:0007669"/>
    <property type="project" value="InterPro"/>
</dbReference>
<dbReference type="STRING" id="46177.SAMN05660976_05204"/>
<sequence length="264" mass="28062">MRTFSWGRALMWALCALVGAWLVVPVLVVIPLSFTGKPSLKFPPDSWSTRWYANFFGDTAWMSALWTSLQVALLVTVVATALGTAAALGLTRARVRGLGAAQGTMLAPMIVPGVVLAIGTYSVFLKLQLVGSLAGFVMAHTVLALPFVVIPITASLRGFDRRLESAAASLGAGGWTTFRTVTLPLVAPGVASGALFAFVTSFDEVVVSLFIQSPYLQTLPVKMYASVTRETDPTIAAAASMIIVLTTTLVFAATFFVARRSRVK</sequence>
<dbReference type="PANTHER" id="PTHR43357">
    <property type="entry name" value="INNER MEMBRANE ABC TRANSPORTER PERMEASE PROTEIN YDCV"/>
    <property type="match status" value="1"/>
</dbReference>
<evidence type="ECO:0000256" key="6">
    <source>
        <dbReference type="ARBA" id="ARBA00022989"/>
    </source>
</evidence>
<keyword evidence="6 8" id="KW-1133">Transmembrane helix</keyword>
<evidence type="ECO:0000259" key="9">
    <source>
        <dbReference type="PROSITE" id="PS50928"/>
    </source>
</evidence>
<evidence type="ECO:0000256" key="4">
    <source>
        <dbReference type="ARBA" id="ARBA00022519"/>
    </source>
</evidence>
<dbReference type="Pfam" id="PF00528">
    <property type="entry name" value="BPD_transp_1"/>
    <property type="match status" value="1"/>
</dbReference>
<dbReference type="Proteomes" id="UP000198953">
    <property type="component" value="Unassembled WGS sequence"/>
</dbReference>
<proteinExistence type="inferred from homology"/>
<evidence type="ECO:0000256" key="5">
    <source>
        <dbReference type="ARBA" id="ARBA00022692"/>
    </source>
</evidence>
<dbReference type="RefSeq" id="WP_055502175.1">
    <property type="nucleotide sequence ID" value="NZ_BBZG01000001.1"/>
</dbReference>
<dbReference type="CDD" id="cd06261">
    <property type="entry name" value="TM_PBP2"/>
    <property type="match status" value="1"/>
</dbReference>
<dbReference type="GO" id="GO:0005886">
    <property type="term" value="C:plasma membrane"/>
    <property type="evidence" value="ECO:0007669"/>
    <property type="project" value="UniProtKB-SubCell"/>
</dbReference>
<keyword evidence="7 8" id="KW-0472">Membrane</keyword>
<dbReference type="AlphaFoldDB" id="A0A1H7YGT7"/>
<feature type="transmembrane region" description="Helical" evidence="8">
    <location>
        <begin position="130"/>
        <end position="152"/>
    </location>
</feature>
<keyword evidence="4" id="KW-0997">Cell inner membrane</keyword>
<evidence type="ECO:0000313" key="11">
    <source>
        <dbReference type="Proteomes" id="UP000198953"/>
    </source>
</evidence>
<evidence type="ECO:0000256" key="2">
    <source>
        <dbReference type="ARBA" id="ARBA00022448"/>
    </source>
</evidence>
<dbReference type="Gene3D" id="1.10.3720.10">
    <property type="entry name" value="MetI-like"/>
    <property type="match status" value="1"/>
</dbReference>
<dbReference type="SUPFAM" id="SSF161098">
    <property type="entry name" value="MetI-like"/>
    <property type="match status" value="1"/>
</dbReference>
<evidence type="ECO:0000256" key="3">
    <source>
        <dbReference type="ARBA" id="ARBA00022475"/>
    </source>
</evidence>
<dbReference type="PROSITE" id="PS50928">
    <property type="entry name" value="ABC_TM1"/>
    <property type="match status" value="1"/>
</dbReference>
<feature type="domain" description="ABC transmembrane type-1" evidence="9">
    <location>
        <begin position="65"/>
        <end position="254"/>
    </location>
</feature>
<evidence type="ECO:0000256" key="1">
    <source>
        <dbReference type="ARBA" id="ARBA00004429"/>
    </source>
</evidence>
<accession>A0A1H7YGT7</accession>
<evidence type="ECO:0000256" key="8">
    <source>
        <dbReference type="RuleBase" id="RU363032"/>
    </source>
</evidence>
<feature type="transmembrane region" description="Helical" evidence="8">
    <location>
        <begin position="71"/>
        <end position="91"/>
    </location>
</feature>
<comment type="similarity">
    <text evidence="8">Belongs to the binding-protein-dependent transport system permease family.</text>
</comment>
<keyword evidence="11" id="KW-1185">Reference proteome</keyword>
<name>A0A1H7YGT7_9ACTN</name>
<dbReference type="EMBL" id="FOBF01000013">
    <property type="protein sequence ID" value="SEM45094.1"/>
    <property type="molecule type" value="Genomic_DNA"/>
</dbReference>
<evidence type="ECO:0000256" key="7">
    <source>
        <dbReference type="ARBA" id="ARBA00023136"/>
    </source>
</evidence>
<keyword evidence="3" id="KW-1003">Cell membrane</keyword>
<reference evidence="10 11" key="1">
    <citation type="submission" date="2016-10" db="EMBL/GenBank/DDBJ databases">
        <authorList>
            <person name="de Groot N.N."/>
        </authorList>
    </citation>
    <scope>NUCLEOTIDE SEQUENCE [LARGE SCALE GENOMIC DNA]</scope>
    <source>
        <strain evidence="10 11">DSM 43357</strain>
    </source>
</reference>
<gene>
    <name evidence="10" type="ORF">SAMN05660976_05204</name>
</gene>
<comment type="subcellular location">
    <subcellularLocation>
        <location evidence="1">Cell inner membrane</location>
        <topology evidence="1">Multi-pass membrane protein</topology>
    </subcellularLocation>
    <subcellularLocation>
        <location evidence="8">Cell membrane</location>
        <topology evidence="8">Multi-pass membrane protein</topology>
    </subcellularLocation>
</comment>
<keyword evidence="5 8" id="KW-0812">Transmembrane</keyword>
<feature type="transmembrane region" description="Helical" evidence="8">
    <location>
        <begin position="235"/>
        <end position="258"/>
    </location>
</feature>
<evidence type="ECO:0000313" key="10">
    <source>
        <dbReference type="EMBL" id="SEM45094.1"/>
    </source>
</evidence>
<dbReference type="InterPro" id="IPR000515">
    <property type="entry name" value="MetI-like"/>
</dbReference>
<protein>
    <submittedName>
        <fullName evidence="10">Putative spermidine/putrescine transport system permease protein</fullName>
    </submittedName>
</protein>
<dbReference type="OrthoDB" id="9810794at2"/>
<keyword evidence="2 8" id="KW-0813">Transport</keyword>